<dbReference type="InParanoid" id="A0A0D0CJR0"/>
<evidence type="ECO:0000256" key="1">
    <source>
        <dbReference type="SAM" id="Phobius"/>
    </source>
</evidence>
<keyword evidence="1" id="KW-0472">Membrane</keyword>
<dbReference type="Proteomes" id="UP000054538">
    <property type="component" value="Unassembled WGS sequence"/>
</dbReference>
<keyword evidence="1" id="KW-0812">Transmembrane</keyword>
<reference evidence="2 3" key="1">
    <citation type="submission" date="2014-04" db="EMBL/GenBank/DDBJ databases">
        <authorList>
            <consortium name="DOE Joint Genome Institute"/>
            <person name="Kuo A."/>
            <person name="Kohler A."/>
            <person name="Jargeat P."/>
            <person name="Nagy L.G."/>
            <person name="Floudas D."/>
            <person name="Copeland A."/>
            <person name="Barry K.W."/>
            <person name="Cichocki N."/>
            <person name="Veneault-Fourrey C."/>
            <person name="LaButti K."/>
            <person name="Lindquist E.A."/>
            <person name="Lipzen A."/>
            <person name="Lundell T."/>
            <person name="Morin E."/>
            <person name="Murat C."/>
            <person name="Sun H."/>
            <person name="Tunlid A."/>
            <person name="Henrissat B."/>
            <person name="Grigoriev I.V."/>
            <person name="Hibbett D.S."/>
            <person name="Martin F."/>
            <person name="Nordberg H.P."/>
            <person name="Cantor M.N."/>
            <person name="Hua S.X."/>
        </authorList>
    </citation>
    <scope>NUCLEOTIDE SEQUENCE [LARGE SCALE GENOMIC DNA]</scope>
    <source>
        <strain evidence="2 3">Ve08.2h10</strain>
    </source>
</reference>
<sequence>MYLQPTIASEYEASRNVYLVTFGALLWDMLSSLRKDWRLIRTCKRTPALFAYFSARSFAFAVVLISVSSYHFPKRVHAIFLPNRIIRHLLTFLWLCGVGASMVVLPLDDYHEIANTRHCADCKTKNYVSAAFIVPVLFDALPFCPSTRSVLQLSASVPAAALTSAMVCRVFRNLQAESLQEAEVGTPEDDAIHRQRASECPAAQERGWCVVDADLEQGVTAAA</sequence>
<accession>A0A0D0CJR0</accession>
<keyword evidence="1" id="KW-1133">Transmembrane helix</keyword>
<protein>
    <submittedName>
        <fullName evidence="2">Uncharacterized protein</fullName>
    </submittedName>
</protein>
<keyword evidence="3" id="KW-1185">Reference proteome</keyword>
<evidence type="ECO:0000313" key="3">
    <source>
        <dbReference type="Proteomes" id="UP000054538"/>
    </source>
</evidence>
<reference evidence="3" key="2">
    <citation type="submission" date="2015-01" db="EMBL/GenBank/DDBJ databases">
        <title>Evolutionary Origins and Diversification of the Mycorrhizal Mutualists.</title>
        <authorList>
            <consortium name="DOE Joint Genome Institute"/>
            <consortium name="Mycorrhizal Genomics Consortium"/>
            <person name="Kohler A."/>
            <person name="Kuo A."/>
            <person name="Nagy L.G."/>
            <person name="Floudas D."/>
            <person name="Copeland A."/>
            <person name="Barry K.W."/>
            <person name="Cichocki N."/>
            <person name="Veneault-Fourrey C."/>
            <person name="LaButti K."/>
            <person name="Lindquist E.A."/>
            <person name="Lipzen A."/>
            <person name="Lundell T."/>
            <person name="Morin E."/>
            <person name="Murat C."/>
            <person name="Riley R."/>
            <person name="Ohm R."/>
            <person name="Sun H."/>
            <person name="Tunlid A."/>
            <person name="Henrissat B."/>
            <person name="Grigoriev I.V."/>
            <person name="Hibbett D.S."/>
            <person name="Martin F."/>
        </authorList>
    </citation>
    <scope>NUCLEOTIDE SEQUENCE [LARGE SCALE GENOMIC DNA]</scope>
    <source>
        <strain evidence="3">Ve08.2h10</strain>
    </source>
</reference>
<gene>
    <name evidence="2" type="ORF">PAXRUDRAFT_35511</name>
</gene>
<evidence type="ECO:0000313" key="2">
    <source>
        <dbReference type="EMBL" id="KIK82932.1"/>
    </source>
</evidence>
<dbReference type="STRING" id="930991.A0A0D0CJR0"/>
<name>A0A0D0CJR0_9AGAM</name>
<feature type="transmembrane region" description="Helical" evidence="1">
    <location>
        <begin position="85"/>
        <end position="105"/>
    </location>
</feature>
<dbReference type="AlphaFoldDB" id="A0A0D0CJR0"/>
<dbReference type="HOGENOM" id="CLU_1240478_0_0_1"/>
<dbReference type="OrthoDB" id="3038990at2759"/>
<organism evidence="2 3">
    <name type="scientific">Paxillus rubicundulus Ve08.2h10</name>
    <dbReference type="NCBI Taxonomy" id="930991"/>
    <lineage>
        <taxon>Eukaryota</taxon>
        <taxon>Fungi</taxon>
        <taxon>Dikarya</taxon>
        <taxon>Basidiomycota</taxon>
        <taxon>Agaricomycotina</taxon>
        <taxon>Agaricomycetes</taxon>
        <taxon>Agaricomycetidae</taxon>
        <taxon>Boletales</taxon>
        <taxon>Paxilineae</taxon>
        <taxon>Paxillaceae</taxon>
        <taxon>Paxillus</taxon>
    </lineage>
</organism>
<feature type="transmembrane region" description="Helical" evidence="1">
    <location>
        <begin position="50"/>
        <end position="73"/>
    </location>
</feature>
<proteinExistence type="predicted"/>
<dbReference type="EMBL" id="KN825604">
    <property type="protein sequence ID" value="KIK82932.1"/>
    <property type="molecule type" value="Genomic_DNA"/>
</dbReference>